<organism evidence="1 2">
    <name type="scientific">Coniosporium tulheliwenetii</name>
    <dbReference type="NCBI Taxonomy" id="3383036"/>
    <lineage>
        <taxon>Eukaryota</taxon>
        <taxon>Fungi</taxon>
        <taxon>Dikarya</taxon>
        <taxon>Ascomycota</taxon>
        <taxon>Pezizomycotina</taxon>
        <taxon>Dothideomycetes</taxon>
        <taxon>Dothideomycetes incertae sedis</taxon>
        <taxon>Coniosporium</taxon>
    </lineage>
</organism>
<sequence length="462" mass="51597">MHWDEQIKWERCKERAAMIKSFVVEPIREANGDMLIALSHRKCDHLLLQSAVLKHSIYFGPRLSGRWSNTASFEVSHPSTGESTKIWKFGLVGDGDDAACAELQDADLASGAWMLQSGAPDTDLLDWAELNKSHAEKLSPVSYSYPSITGDRFYRSDYASGFPMRGDARYVALGELQRWAVVARKLLFRLVYGHDIDLRALPTTDAIEVLAEVVAYARLYDLVYADFTDRHPAFHVGLATHLWEDEPFAEAMNHLVGNAAPGFAGGLEAVGSDEVELKNHVLQQRSMVMAKLTSIRIELARLVMTRTTIPFTRENYKGKKRLADLTLMTPLHADNDDTSCFGNDVAHKTAALFDLKATKRVPNPPKLVHDTLMSLLHAAARIVRSHLAELSSPRNENPDAPYPYFAVRSWSVDLGNWYDDDGHFGPCGHRWRLNILARAKVEFVPASQAWMGVVGLLEDGAL</sequence>
<comment type="caution">
    <text evidence="1">The sequence shown here is derived from an EMBL/GenBank/DDBJ whole genome shotgun (WGS) entry which is preliminary data.</text>
</comment>
<keyword evidence="2" id="KW-1185">Reference proteome</keyword>
<dbReference type="Proteomes" id="UP001172680">
    <property type="component" value="Unassembled WGS sequence"/>
</dbReference>
<evidence type="ECO:0000313" key="2">
    <source>
        <dbReference type="Proteomes" id="UP001172680"/>
    </source>
</evidence>
<gene>
    <name evidence="1" type="ORF">H2199_006661</name>
</gene>
<protein>
    <submittedName>
        <fullName evidence="1">Uncharacterized protein</fullName>
    </submittedName>
</protein>
<dbReference type="EMBL" id="JAPDRP010000020">
    <property type="protein sequence ID" value="KAJ9638801.1"/>
    <property type="molecule type" value="Genomic_DNA"/>
</dbReference>
<evidence type="ECO:0000313" key="1">
    <source>
        <dbReference type="EMBL" id="KAJ9638801.1"/>
    </source>
</evidence>
<name>A0ACC2YUP3_9PEZI</name>
<proteinExistence type="predicted"/>
<reference evidence="1" key="1">
    <citation type="submission" date="2022-10" db="EMBL/GenBank/DDBJ databases">
        <title>Culturing micro-colonial fungi from biological soil crusts in the Mojave desert and describing Neophaeococcomyces mojavensis, and introducing the new genera and species Taxawa tesnikishii.</title>
        <authorList>
            <person name="Kurbessoian T."/>
            <person name="Stajich J.E."/>
        </authorList>
    </citation>
    <scope>NUCLEOTIDE SEQUENCE</scope>
    <source>
        <strain evidence="1">JES_115</strain>
    </source>
</reference>
<accession>A0ACC2YUP3</accession>